<dbReference type="InterPro" id="IPR049948">
    <property type="entry name" value="Cu_Am_ox_TPQ-bd"/>
</dbReference>
<feature type="domain" description="Copper amine oxidase N3-terminal" evidence="18">
    <location>
        <begin position="101"/>
        <end position="197"/>
    </location>
</feature>
<gene>
    <name evidence="20" type="ORF">SAMN04488546_0314</name>
</gene>
<dbReference type="Pfam" id="PF01179">
    <property type="entry name" value="Cu_amine_oxid"/>
    <property type="match status" value="1"/>
</dbReference>
<reference evidence="21" key="1">
    <citation type="submission" date="2016-10" db="EMBL/GenBank/DDBJ databases">
        <authorList>
            <person name="Varghese N."/>
            <person name="Submissions S."/>
        </authorList>
    </citation>
    <scope>NUCLEOTIDE SEQUENCE [LARGE SCALE GENOMIC DNA]</scope>
    <source>
        <strain evidence="21">DSM 44209</strain>
    </source>
</reference>
<feature type="modified residue" description="2',4',5'-topaquinone" evidence="14">
    <location>
        <position position="383"/>
    </location>
</feature>
<dbReference type="AlphaFoldDB" id="A0A1H9YWQ2"/>
<evidence type="ECO:0000313" key="20">
    <source>
        <dbReference type="EMBL" id="SES73540.1"/>
    </source>
</evidence>
<dbReference type="InterPro" id="IPR015802">
    <property type="entry name" value="Cu_amine_oxidase_N3"/>
</dbReference>
<evidence type="ECO:0000256" key="13">
    <source>
        <dbReference type="PIRSR" id="PIRSR600269-50"/>
    </source>
</evidence>
<evidence type="ECO:0000256" key="14">
    <source>
        <dbReference type="PIRSR" id="PIRSR600269-51"/>
    </source>
</evidence>
<dbReference type="PROSITE" id="PS01164">
    <property type="entry name" value="COPPER_AMINE_OXID_1"/>
    <property type="match status" value="1"/>
</dbReference>
<dbReference type="PROSITE" id="PS01165">
    <property type="entry name" value="COPPER_AMINE_OXID_2"/>
    <property type="match status" value="1"/>
</dbReference>
<evidence type="ECO:0000256" key="12">
    <source>
        <dbReference type="ARBA" id="ARBA00048032"/>
    </source>
</evidence>
<dbReference type="InterPro" id="IPR054157">
    <property type="entry name" value="AGAO-like_N2"/>
</dbReference>
<dbReference type="EC" id="1.4.3.-" evidence="15"/>
<keyword evidence="11" id="KW-0464">Manganese</keyword>
<evidence type="ECO:0000256" key="1">
    <source>
        <dbReference type="ARBA" id="ARBA00001935"/>
    </source>
</evidence>
<comment type="cofactor">
    <cofactor evidence="1">
        <name>Cu cation</name>
        <dbReference type="ChEBI" id="CHEBI:23378"/>
    </cofactor>
</comment>
<evidence type="ECO:0000256" key="10">
    <source>
        <dbReference type="ARBA" id="ARBA00023157"/>
    </source>
</evidence>
<dbReference type="FunFam" id="2.70.98.20:FF:000001">
    <property type="entry name" value="Amine oxidase"/>
    <property type="match status" value="1"/>
</dbReference>
<comment type="similarity">
    <text evidence="4 15">Belongs to the copper/topaquinone oxidase family.</text>
</comment>
<dbReference type="GO" id="GO:0008131">
    <property type="term" value="F:primary methylamine oxidase activity"/>
    <property type="evidence" value="ECO:0007669"/>
    <property type="project" value="UniProtKB-EC"/>
</dbReference>
<evidence type="ECO:0000256" key="6">
    <source>
        <dbReference type="ARBA" id="ARBA00022723"/>
    </source>
</evidence>
<evidence type="ECO:0000259" key="19">
    <source>
        <dbReference type="Pfam" id="PF21994"/>
    </source>
</evidence>
<comment type="catalytic activity">
    <reaction evidence="12">
        <text>a primary methyl amine + O2 + H2O = an aldehyde + H2O2 + NH4(+)</text>
        <dbReference type="Rhea" id="RHEA:16153"/>
        <dbReference type="ChEBI" id="CHEBI:15377"/>
        <dbReference type="ChEBI" id="CHEBI:15379"/>
        <dbReference type="ChEBI" id="CHEBI:16240"/>
        <dbReference type="ChEBI" id="CHEBI:17478"/>
        <dbReference type="ChEBI" id="CHEBI:28938"/>
        <dbReference type="ChEBI" id="CHEBI:228804"/>
        <dbReference type="EC" id="1.4.3.21"/>
    </reaction>
</comment>
<dbReference type="InterPro" id="IPR015798">
    <property type="entry name" value="Cu_amine_oxidase_C"/>
</dbReference>
<evidence type="ECO:0000259" key="18">
    <source>
        <dbReference type="Pfam" id="PF02728"/>
    </source>
</evidence>
<feature type="active site" description="Schiff-base intermediate with substrate; via topaquinone" evidence="13">
    <location>
        <position position="383"/>
    </location>
</feature>
<dbReference type="InterPro" id="IPR049947">
    <property type="entry name" value="Cu_Am_Ox_Cu-bd"/>
</dbReference>
<evidence type="ECO:0000256" key="4">
    <source>
        <dbReference type="ARBA" id="ARBA00007983"/>
    </source>
</evidence>
<evidence type="ECO:0000256" key="2">
    <source>
        <dbReference type="ARBA" id="ARBA00001936"/>
    </source>
</evidence>
<dbReference type="GO" id="GO:0005507">
    <property type="term" value="F:copper ion binding"/>
    <property type="evidence" value="ECO:0007669"/>
    <property type="project" value="InterPro"/>
</dbReference>
<keyword evidence="6 15" id="KW-0479">Metal-binding</keyword>
<comment type="PTM">
    <text evidence="14 15">Topaquinone (TPQ) is generated by copper-dependent autoxidation of a specific tyrosyl residue.</text>
</comment>
<dbReference type="GO" id="GO:0048038">
    <property type="term" value="F:quinone binding"/>
    <property type="evidence" value="ECO:0007669"/>
    <property type="project" value="InterPro"/>
</dbReference>
<comment type="cofactor">
    <cofactor evidence="2">
        <name>Mn(2+)</name>
        <dbReference type="ChEBI" id="CHEBI:29035"/>
    </cofactor>
</comment>
<comment type="cofactor">
    <cofactor evidence="3">
        <name>Zn(2+)</name>
        <dbReference type="ChEBI" id="CHEBI:29105"/>
    </cofactor>
</comment>
<keyword evidence="10" id="KW-1015">Disulfide bond</keyword>
<protein>
    <recommendedName>
        <fullName evidence="15">Amine oxidase</fullName>
        <ecNumber evidence="15">1.4.3.-</ecNumber>
    </recommendedName>
</protein>
<dbReference type="EMBL" id="FOIE01000001">
    <property type="protein sequence ID" value="SES73540.1"/>
    <property type="molecule type" value="Genomic_DNA"/>
</dbReference>
<dbReference type="SUPFAM" id="SSF49998">
    <property type="entry name" value="Amine oxidase catalytic domain"/>
    <property type="match status" value="1"/>
</dbReference>
<dbReference type="RefSeq" id="WP_217638004.1">
    <property type="nucleotide sequence ID" value="NZ_FOIE01000001.1"/>
</dbReference>
<comment type="cofactor">
    <cofactor evidence="15">
        <name>Cu cation</name>
        <dbReference type="ChEBI" id="CHEBI:23378"/>
    </cofactor>
    <text evidence="15">Contains 1 topaquinone per subunit.</text>
</comment>
<evidence type="ECO:0000313" key="21">
    <source>
        <dbReference type="Proteomes" id="UP000198507"/>
    </source>
</evidence>
<dbReference type="PANTHER" id="PTHR10638">
    <property type="entry name" value="COPPER AMINE OXIDASE"/>
    <property type="match status" value="1"/>
</dbReference>
<dbReference type="InterPro" id="IPR036460">
    <property type="entry name" value="Cu_amine_oxidase_C_sf"/>
</dbReference>
<evidence type="ECO:0000256" key="5">
    <source>
        <dbReference type="ARBA" id="ARBA00011738"/>
    </source>
</evidence>
<evidence type="ECO:0000256" key="9">
    <source>
        <dbReference type="ARBA" id="ARBA00023008"/>
    </source>
</evidence>
<dbReference type="Pfam" id="PF02728">
    <property type="entry name" value="Cu_amine_oxidN3"/>
    <property type="match status" value="1"/>
</dbReference>
<dbReference type="Gene3D" id="2.70.98.20">
    <property type="entry name" value="Copper amine oxidase, catalytic domain"/>
    <property type="match status" value="1"/>
</dbReference>
<keyword evidence="8 15" id="KW-0560">Oxidoreductase</keyword>
<comment type="subunit">
    <text evidence="5">Homodimer.</text>
</comment>
<feature type="region of interest" description="Disordered" evidence="16">
    <location>
        <begin position="632"/>
        <end position="652"/>
    </location>
</feature>
<dbReference type="Gene3D" id="3.10.450.40">
    <property type="match status" value="2"/>
</dbReference>
<dbReference type="GO" id="GO:0009308">
    <property type="term" value="P:amine metabolic process"/>
    <property type="evidence" value="ECO:0007669"/>
    <property type="project" value="UniProtKB-UniRule"/>
</dbReference>
<evidence type="ECO:0000256" key="15">
    <source>
        <dbReference type="RuleBase" id="RU000672"/>
    </source>
</evidence>
<evidence type="ECO:0000256" key="8">
    <source>
        <dbReference type="ARBA" id="ARBA00023002"/>
    </source>
</evidence>
<proteinExistence type="inferred from homology"/>
<name>A0A1H9YWQ2_9ACTN</name>
<evidence type="ECO:0000256" key="16">
    <source>
        <dbReference type="SAM" id="MobiDB-lite"/>
    </source>
</evidence>
<evidence type="ECO:0000256" key="7">
    <source>
        <dbReference type="ARBA" id="ARBA00022772"/>
    </source>
</evidence>
<dbReference type="InterPro" id="IPR016182">
    <property type="entry name" value="Cu_amine_oxidase_N-reg"/>
</dbReference>
<sequence length="652" mass="71977">MQTAAAAHPLDRLSAAEIEHNRKLLEQAGLVGSTTRFPLVLLDEPAKATVLSWSPGDPVERRVRTTLLDRSSGEVTEAVTSLTDGAVVGRRTVDVRTEGQPPIMAEEFALVEEILWADEGWCAAMAARGLDDPRRIRVSALSAGAFDIAGEEGRRLVRCLSFLQLDDSDNIWAHPIDGVVAYVDLITAEVVELIDDGVFPLNRERADFQPSPVTQRESQRPIEITQPDGPSFTVDGDVVTWEKWRFRIGFDQVEGLTLHQIGFEDGERLRPVIYRASVAEMVVPYGDPSPVRFWQNYFDAGEYSLGKEANSLTLGCDCLGEIRYFAAVIADDDGRPRSLANAICMHEEDHGVLWKHTDSYNGTSSVRRQRRLVISFFITVGNYDYGFYWYLYLDGTIELECKATGVVFASAYPGPRPDGSEYPWASEIAPGVGAPYHQHLFSARLDMMVDGPLNAVDEVEARRVPVGPDNPYGNGFTRSVTRLRRESEAARLADGSVGRAWHVVNGGATNQLGQPTAYALLPEGQPTLLADPSSSIARRAAFTTRHLWVTAYDEAERYPSGQYVNQNPGNTGIDTWVRADRDIDGADVVLWHTFGLTHFPRPEDWPIMPVDHAGFVLKPVGFFDRNPALDAPEPASRHCSSGEVGDGRPACH</sequence>
<dbReference type="Pfam" id="PF21994">
    <property type="entry name" value="AGAO-like_N2"/>
    <property type="match status" value="1"/>
</dbReference>
<dbReference type="PANTHER" id="PTHR10638:SF86">
    <property type="entry name" value="COPPER AMINE OXIDASE 1-RELATED"/>
    <property type="match status" value="1"/>
</dbReference>
<dbReference type="Proteomes" id="UP000198507">
    <property type="component" value="Unassembled WGS sequence"/>
</dbReference>
<accession>A0A1H9YWQ2</accession>
<organism evidence="20 21">
    <name type="scientific">Geodermatophilus poikilotrophus</name>
    <dbReference type="NCBI Taxonomy" id="1333667"/>
    <lineage>
        <taxon>Bacteria</taxon>
        <taxon>Bacillati</taxon>
        <taxon>Actinomycetota</taxon>
        <taxon>Actinomycetes</taxon>
        <taxon>Geodermatophilales</taxon>
        <taxon>Geodermatophilaceae</taxon>
        <taxon>Geodermatophilus</taxon>
    </lineage>
</organism>
<keyword evidence="21" id="KW-1185">Reference proteome</keyword>
<dbReference type="SUPFAM" id="SSF54416">
    <property type="entry name" value="Amine oxidase N-terminal region"/>
    <property type="match status" value="2"/>
</dbReference>
<dbReference type="InterPro" id="IPR000269">
    <property type="entry name" value="Cu_amine_oxidase"/>
</dbReference>
<keyword evidence="9 15" id="KW-0186">Copper</keyword>
<keyword evidence="7 13" id="KW-0801">TPQ</keyword>
<feature type="active site" description="Proton acceptor" evidence="13">
    <location>
        <position position="299"/>
    </location>
</feature>
<feature type="domain" description="AGAO-like N2" evidence="19">
    <location>
        <begin position="15"/>
        <end position="88"/>
    </location>
</feature>
<evidence type="ECO:0000256" key="3">
    <source>
        <dbReference type="ARBA" id="ARBA00001947"/>
    </source>
</evidence>
<evidence type="ECO:0000259" key="17">
    <source>
        <dbReference type="Pfam" id="PF01179"/>
    </source>
</evidence>
<evidence type="ECO:0000256" key="11">
    <source>
        <dbReference type="ARBA" id="ARBA00023211"/>
    </source>
</evidence>
<feature type="domain" description="Copper amine oxidase catalytic" evidence="17">
    <location>
        <begin position="222"/>
        <end position="629"/>
    </location>
</feature>
<dbReference type="NCBIfam" id="NF008559">
    <property type="entry name" value="PRK11504.1"/>
    <property type="match status" value="1"/>
</dbReference>